<comment type="caution">
    <text evidence="1">The sequence shown here is derived from an EMBL/GenBank/DDBJ whole genome shotgun (WGS) entry which is preliminary data.</text>
</comment>
<dbReference type="Proteomes" id="UP000499080">
    <property type="component" value="Unassembled WGS sequence"/>
</dbReference>
<sequence length="125" mass="13712">MVGKRILQGLVYNDRQRPDPGDKFGDLGDKSKIPENAILFSISLLGEEIRFNISSLEATCPPCKERNGEKEYCVKSGGGTSTVCVRAHSKGERCCKEPDARGVYDRLPPCKEGLTCNDIMGGRCE</sequence>
<name>A0A4Y2SAZ9_ARAVE</name>
<evidence type="ECO:0000313" key="3">
    <source>
        <dbReference type="Proteomes" id="UP000499080"/>
    </source>
</evidence>
<organism evidence="1 3">
    <name type="scientific">Araneus ventricosus</name>
    <name type="common">Orbweaver spider</name>
    <name type="synonym">Epeira ventricosa</name>
    <dbReference type="NCBI Taxonomy" id="182803"/>
    <lineage>
        <taxon>Eukaryota</taxon>
        <taxon>Metazoa</taxon>
        <taxon>Ecdysozoa</taxon>
        <taxon>Arthropoda</taxon>
        <taxon>Chelicerata</taxon>
        <taxon>Arachnida</taxon>
        <taxon>Araneae</taxon>
        <taxon>Araneomorphae</taxon>
        <taxon>Entelegynae</taxon>
        <taxon>Araneoidea</taxon>
        <taxon>Araneidae</taxon>
        <taxon>Araneus</taxon>
    </lineage>
</organism>
<protein>
    <submittedName>
        <fullName evidence="1">Uncharacterized protein</fullName>
    </submittedName>
</protein>
<dbReference type="EMBL" id="BGPR01020480">
    <property type="protein sequence ID" value="GBN84766.1"/>
    <property type="molecule type" value="Genomic_DNA"/>
</dbReference>
<dbReference type="OrthoDB" id="6418753at2759"/>
<evidence type="ECO:0000313" key="2">
    <source>
        <dbReference type="EMBL" id="GBN84791.1"/>
    </source>
</evidence>
<accession>A0A4Y2SAZ9</accession>
<reference evidence="1 3" key="1">
    <citation type="journal article" date="2019" name="Sci. Rep.">
        <title>Orb-weaving spider Araneus ventricosus genome elucidates the spidroin gene catalogue.</title>
        <authorList>
            <person name="Kono N."/>
            <person name="Nakamura H."/>
            <person name="Ohtoshi R."/>
            <person name="Moran D.A.P."/>
            <person name="Shinohara A."/>
            <person name="Yoshida Y."/>
            <person name="Fujiwara M."/>
            <person name="Mori M."/>
            <person name="Tomita M."/>
            <person name="Arakawa K."/>
        </authorList>
    </citation>
    <scope>NUCLEOTIDE SEQUENCE [LARGE SCALE GENOMIC DNA]</scope>
</reference>
<proteinExistence type="predicted"/>
<dbReference type="EMBL" id="BGPR01020495">
    <property type="protein sequence ID" value="GBN84791.1"/>
    <property type="molecule type" value="Genomic_DNA"/>
</dbReference>
<dbReference type="AlphaFoldDB" id="A0A4Y2SAZ9"/>
<evidence type="ECO:0000313" key="1">
    <source>
        <dbReference type="EMBL" id="GBN84766.1"/>
    </source>
</evidence>
<gene>
    <name evidence="2" type="ORF">AVEN_108335_1</name>
    <name evidence="1" type="ORF">AVEN_69304_1</name>
</gene>
<keyword evidence="3" id="KW-1185">Reference proteome</keyword>